<gene>
    <name evidence="2" type="ORF">GCM10010251_85320</name>
</gene>
<feature type="domain" description="DNA polymerase Y-family little finger" evidence="1">
    <location>
        <begin position="2"/>
        <end position="105"/>
    </location>
</feature>
<dbReference type="GO" id="GO:0003684">
    <property type="term" value="F:damaged DNA binding"/>
    <property type="evidence" value="ECO:0007669"/>
    <property type="project" value="InterPro"/>
</dbReference>
<dbReference type="InterPro" id="IPR017961">
    <property type="entry name" value="DNA_pol_Y-fam_little_finger"/>
</dbReference>
<name>A0A918FMM1_9ACTN</name>
<dbReference type="GO" id="GO:0006281">
    <property type="term" value="P:DNA repair"/>
    <property type="evidence" value="ECO:0007669"/>
    <property type="project" value="InterPro"/>
</dbReference>
<sequence>MLERDCLDPAQHHPAVLGLADQIGQRLRGESQIASRLTLTVRYADRSSTMRTLTLPEPTNHSPALATATLSLLAGLGLQRASIRAFVIRADNLLSTGRACRQLSLDPGDARARAAEAAADRAGRRFGPEAIRPAAVANRPLVPRTRRMARSSATLYFRRSEDHVYSLNNLEVESGSNSGCKYCGPRPLPVRHIRAFRVSNVVPCRSVADILDADALGSTCRRCLLAGRLWLNLSTDGASSSEP</sequence>
<dbReference type="AlphaFoldDB" id="A0A918FMM1"/>
<comment type="caution">
    <text evidence="2">The sequence shown here is derived from an EMBL/GenBank/DDBJ whole genome shotgun (WGS) entry which is preliminary data.</text>
</comment>
<evidence type="ECO:0000313" key="3">
    <source>
        <dbReference type="Proteomes" id="UP000658320"/>
    </source>
</evidence>
<reference evidence="2" key="1">
    <citation type="journal article" date="2014" name="Int. J. Syst. Evol. Microbiol.">
        <title>Complete genome sequence of Corynebacterium casei LMG S-19264T (=DSM 44701T), isolated from a smear-ripened cheese.</title>
        <authorList>
            <consortium name="US DOE Joint Genome Institute (JGI-PGF)"/>
            <person name="Walter F."/>
            <person name="Albersmeier A."/>
            <person name="Kalinowski J."/>
            <person name="Ruckert C."/>
        </authorList>
    </citation>
    <scope>NUCLEOTIDE SEQUENCE</scope>
    <source>
        <strain evidence="2">JCM 4346</strain>
    </source>
</reference>
<dbReference type="RefSeq" id="WP_229911461.1">
    <property type="nucleotide sequence ID" value="NZ_BMSX01000031.1"/>
</dbReference>
<dbReference type="SUPFAM" id="SSF100879">
    <property type="entry name" value="Lesion bypass DNA polymerase (Y-family), little finger domain"/>
    <property type="match status" value="1"/>
</dbReference>
<dbReference type="Pfam" id="PF11799">
    <property type="entry name" value="IMS_C"/>
    <property type="match status" value="1"/>
</dbReference>
<dbReference type="EMBL" id="BMSX01000031">
    <property type="protein sequence ID" value="GGR55218.1"/>
    <property type="molecule type" value="Genomic_DNA"/>
</dbReference>
<proteinExistence type="predicted"/>
<evidence type="ECO:0000313" key="2">
    <source>
        <dbReference type="EMBL" id="GGR55218.1"/>
    </source>
</evidence>
<dbReference type="InterPro" id="IPR036775">
    <property type="entry name" value="DNA_pol_Y-fam_lit_finger_sf"/>
</dbReference>
<evidence type="ECO:0000259" key="1">
    <source>
        <dbReference type="Pfam" id="PF11799"/>
    </source>
</evidence>
<keyword evidence="3" id="KW-1185">Reference proteome</keyword>
<accession>A0A918FMM1</accession>
<protein>
    <recommendedName>
        <fullName evidence="1">DNA polymerase Y-family little finger domain-containing protein</fullName>
    </recommendedName>
</protein>
<dbReference type="Proteomes" id="UP000658320">
    <property type="component" value="Unassembled WGS sequence"/>
</dbReference>
<organism evidence="2 3">
    <name type="scientific">Streptomyces aurantiogriseus</name>
    <dbReference type="NCBI Taxonomy" id="66870"/>
    <lineage>
        <taxon>Bacteria</taxon>
        <taxon>Bacillati</taxon>
        <taxon>Actinomycetota</taxon>
        <taxon>Actinomycetes</taxon>
        <taxon>Kitasatosporales</taxon>
        <taxon>Streptomycetaceae</taxon>
        <taxon>Streptomyces</taxon>
    </lineage>
</organism>
<reference evidence="2" key="2">
    <citation type="submission" date="2020-09" db="EMBL/GenBank/DDBJ databases">
        <authorList>
            <person name="Sun Q."/>
            <person name="Ohkuma M."/>
        </authorList>
    </citation>
    <scope>NUCLEOTIDE SEQUENCE</scope>
    <source>
        <strain evidence="2">JCM 4346</strain>
    </source>
</reference>
<dbReference type="Gene3D" id="3.30.1490.100">
    <property type="entry name" value="DNA polymerase, Y-family, little finger domain"/>
    <property type="match status" value="1"/>
</dbReference>